<feature type="domain" description="PLD phosphodiesterase" evidence="7">
    <location>
        <begin position="49"/>
        <end position="75"/>
    </location>
</feature>
<dbReference type="Gene3D" id="3.30.870.10">
    <property type="entry name" value="Endonuclease Chain A"/>
    <property type="match status" value="1"/>
</dbReference>
<accession>A0A2B2LPH4</accession>
<evidence type="ECO:0000313" key="8">
    <source>
        <dbReference type="EMBL" id="PFQ44838.1"/>
    </source>
</evidence>
<sequence>MIEESKVFDRRIVYNYTVDLEKTRIKKKITPLIKDKEFIKENCASLGNAYSQMHHKFIITDDVLWTGTYNLSYNANCNNWEHMIRITDKNVIREFMSEFDKMFVFSKAIQDKLNQNTCIDCGEVVEDPFEHYRIKYLTVHSNEITIKKESSSFYDEEQIMIVPEDRHNEDAFIISNDIEFEYRAECLKGIKQYEWAECCKCKTKGIKENMHRVERRVLNRVKKAVESQWQELGLASFEIHPDQITCLECLHSIIVETSKLNMPNSNEQIPFSYPSFSYDPES</sequence>
<proteinExistence type="inferred from homology"/>
<dbReference type="AlphaFoldDB" id="A0A2B2LPH4"/>
<comment type="caution">
    <text evidence="8">The sequence shown here is derived from an EMBL/GenBank/DDBJ whole genome shotgun (WGS) entry which is preliminary data.</text>
</comment>
<dbReference type="InterPro" id="IPR025202">
    <property type="entry name" value="PLD-like_dom"/>
</dbReference>
<keyword evidence="5" id="KW-0442">Lipid degradation</keyword>
<protein>
    <recommendedName>
        <fullName evidence="3">phospholipase D</fullName>
        <ecNumber evidence="3">3.1.4.4</ecNumber>
    </recommendedName>
</protein>
<dbReference type="SUPFAM" id="SSF56024">
    <property type="entry name" value="Phospholipase D/nuclease"/>
    <property type="match status" value="1"/>
</dbReference>
<evidence type="ECO:0000256" key="3">
    <source>
        <dbReference type="ARBA" id="ARBA00012027"/>
    </source>
</evidence>
<dbReference type="PROSITE" id="PS50035">
    <property type="entry name" value="PLD"/>
    <property type="match status" value="1"/>
</dbReference>
<evidence type="ECO:0000256" key="4">
    <source>
        <dbReference type="ARBA" id="ARBA00022801"/>
    </source>
</evidence>
<dbReference type="GO" id="GO:0006793">
    <property type="term" value="P:phosphorus metabolic process"/>
    <property type="evidence" value="ECO:0007669"/>
    <property type="project" value="UniProtKB-ARBA"/>
</dbReference>
<dbReference type="GO" id="GO:0016891">
    <property type="term" value="F:RNA endonuclease activity producing 5'-phosphomonoesters, hydrolytic mechanism"/>
    <property type="evidence" value="ECO:0007669"/>
    <property type="project" value="TreeGrafter"/>
</dbReference>
<dbReference type="GO" id="GO:0004630">
    <property type="term" value="F:phospholipase D activity"/>
    <property type="evidence" value="ECO:0007669"/>
    <property type="project" value="UniProtKB-EC"/>
</dbReference>
<keyword evidence="6" id="KW-0443">Lipid metabolism</keyword>
<dbReference type="InterPro" id="IPR001736">
    <property type="entry name" value="PLipase_D/transphosphatidylase"/>
</dbReference>
<dbReference type="PANTHER" id="PTHR43856:SF1">
    <property type="entry name" value="MITOCHONDRIAL CARDIOLIPIN HYDROLASE"/>
    <property type="match status" value="1"/>
</dbReference>
<gene>
    <name evidence="8" type="ORF">COK05_16005</name>
</gene>
<evidence type="ECO:0000256" key="1">
    <source>
        <dbReference type="ARBA" id="ARBA00000798"/>
    </source>
</evidence>
<reference evidence="8 9" key="1">
    <citation type="submission" date="2017-09" db="EMBL/GenBank/DDBJ databases">
        <title>Large-scale bioinformatics analysis of Bacillus genomes uncovers conserved roles of natural products in bacterial physiology.</title>
        <authorList>
            <consortium name="Agbiome Team Llc"/>
            <person name="Bleich R.M."/>
            <person name="Grubbs K.J."/>
            <person name="Santa Maria K.C."/>
            <person name="Allen S.E."/>
            <person name="Farag S."/>
            <person name="Shank E.A."/>
            <person name="Bowers A."/>
        </authorList>
    </citation>
    <scope>NUCLEOTIDE SEQUENCE [LARGE SCALE GENOMIC DNA]</scope>
    <source>
        <strain evidence="8 9">AFS070861</strain>
    </source>
</reference>
<evidence type="ECO:0000256" key="2">
    <source>
        <dbReference type="ARBA" id="ARBA00008664"/>
    </source>
</evidence>
<dbReference type="EMBL" id="NVAP01000035">
    <property type="protein sequence ID" value="PFQ44838.1"/>
    <property type="molecule type" value="Genomic_DNA"/>
</dbReference>
<keyword evidence="4" id="KW-0378">Hydrolase</keyword>
<comment type="catalytic activity">
    <reaction evidence="1">
        <text>a 1,2-diacyl-sn-glycero-3-phosphocholine + H2O = a 1,2-diacyl-sn-glycero-3-phosphate + choline + H(+)</text>
        <dbReference type="Rhea" id="RHEA:14445"/>
        <dbReference type="ChEBI" id="CHEBI:15354"/>
        <dbReference type="ChEBI" id="CHEBI:15377"/>
        <dbReference type="ChEBI" id="CHEBI:15378"/>
        <dbReference type="ChEBI" id="CHEBI:57643"/>
        <dbReference type="ChEBI" id="CHEBI:58608"/>
        <dbReference type="EC" id="3.1.4.4"/>
    </reaction>
</comment>
<evidence type="ECO:0000256" key="5">
    <source>
        <dbReference type="ARBA" id="ARBA00022963"/>
    </source>
</evidence>
<comment type="similarity">
    <text evidence="2">Belongs to the phospholipase D family.</text>
</comment>
<dbReference type="InterPro" id="IPR051406">
    <property type="entry name" value="PLD_domain"/>
</dbReference>
<evidence type="ECO:0000256" key="6">
    <source>
        <dbReference type="ARBA" id="ARBA00023098"/>
    </source>
</evidence>
<name>A0A2B2LPH4_BACCE</name>
<dbReference type="GO" id="GO:0016042">
    <property type="term" value="P:lipid catabolic process"/>
    <property type="evidence" value="ECO:0007669"/>
    <property type="project" value="UniProtKB-KW"/>
</dbReference>
<evidence type="ECO:0000313" key="9">
    <source>
        <dbReference type="Proteomes" id="UP000224386"/>
    </source>
</evidence>
<dbReference type="Proteomes" id="UP000224386">
    <property type="component" value="Unassembled WGS sequence"/>
</dbReference>
<dbReference type="RefSeq" id="WP_098613358.1">
    <property type="nucleotide sequence ID" value="NZ_NVAP01000035.1"/>
</dbReference>
<dbReference type="Pfam" id="PF13091">
    <property type="entry name" value="PLDc_2"/>
    <property type="match status" value="1"/>
</dbReference>
<dbReference type="PANTHER" id="PTHR43856">
    <property type="entry name" value="CARDIOLIPIN HYDROLASE"/>
    <property type="match status" value="1"/>
</dbReference>
<organism evidence="8 9">
    <name type="scientific">Bacillus cereus</name>
    <dbReference type="NCBI Taxonomy" id="1396"/>
    <lineage>
        <taxon>Bacteria</taxon>
        <taxon>Bacillati</taxon>
        <taxon>Bacillota</taxon>
        <taxon>Bacilli</taxon>
        <taxon>Bacillales</taxon>
        <taxon>Bacillaceae</taxon>
        <taxon>Bacillus</taxon>
        <taxon>Bacillus cereus group</taxon>
    </lineage>
</organism>
<dbReference type="EC" id="3.1.4.4" evidence="3"/>
<evidence type="ECO:0000259" key="7">
    <source>
        <dbReference type="PROSITE" id="PS50035"/>
    </source>
</evidence>